<dbReference type="RefSeq" id="WP_283756350.1">
    <property type="nucleotide sequence ID" value="NZ_JAQOSQ010000001.1"/>
</dbReference>
<evidence type="ECO:0000256" key="1">
    <source>
        <dbReference type="SAM" id="MobiDB-lite"/>
    </source>
</evidence>
<feature type="compositionally biased region" description="Low complexity" evidence="1">
    <location>
        <begin position="22"/>
        <end position="38"/>
    </location>
</feature>
<accession>A0ABT7BR73</accession>
<feature type="region of interest" description="Disordered" evidence="1">
    <location>
        <begin position="21"/>
        <end position="85"/>
    </location>
</feature>
<feature type="compositionally biased region" description="Basic and acidic residues" evidence="1">
    <location>
        <begin position="67"/>
        <end position="81"/>
    </location>
</feature>
<dbReference type="EMBL" id="JAQOSQ010000001">
    <property type="protein sequence ID" value="MDJ1181696.1"/>
    <property type="molecule type" value="Genomic_DNA"/>
</dbReference>
<keyword evidence="3" id="KW-1185">Reference proteome</keyword>
<dbReference type="PROSITE" id="PS51257">
    <property type="entry name" value="PROKAR_LIPOPROTEIN"/>
    <property type="match status" value="1"/>
</dbReference>
<dbReference type="Proteomes" id="UP001232992">
    <property type="component" value="Unassembled WGS sequence"/>
</dbReference>
<proteinExistence type="predicted"/>
<evidence type="ECO:0000313" key="2">
    <source>
        <dbReference type="EMBL" id="MDJ1181696.1"/>
    </source>
</evidence>
<name>A0ABT7BR73_9CYAN</name>
<organism evidence="2 3">
    <name type="scientific">Roseofilum casamattae BLCC-M143</name>
    <dbReference type="NCBI Taxonomy" id="3022442"/>
    <lineage>
        <taxon>Bacteria</taxon>
        <taxon>Bacillati</taxon>
        <taxon>Cyanobacteriota</taxon>
        <taxon>Cyanophyceae</taxon>
        <taxon>Desertifilales</taxon>
        <taxon>Desertifilaceae</taxon>
        <taxon>Roseofilum</taxon>
        <taxon>Roseofilum casamattae</taxon>
    </lineage>
</organism>
<evidence type="ECO:0000313" key="3">
    <source>
        <dbReference type="Proteomes" id="UP001232992"/>
    </source>
</evidence>
<sequence>MSRWREISAIAVMSLGIASCSPPETVAVPEPVETDSSVVPPPTPAPPAAEARKALDTISLLTPSTNPEERLAQLQEQKRDPFSPLQANPIVVPVTVTPPSAISKPQVSAVPEVTVKPNPAPLPAIVPPPPPTAIAPPPPPIPVAQLPTLQPSPIEVVSAPPVAIAIEPIAVEPPPKSESVQVTGVAELPDGMRAIVKAPDEPTSRYVVAGESLSNGEIRVKRIEIASSGNPIVVLEENGQEFVKTVSDRLY</sequence>
<gene>
    <name evidence="2" type="ORF">PMH09_00685</name>
</gene>
<reference evidence="2 3" key="1">
    <citation type="submission" date="2023-01" db="EMBL/GenBank/DDBJ databases">
        <title>Novel diversity within Roseofilum (Cyanobacteria; Desertifilaceae) from marine benthic mats with descriptions of four novel species.</title>
        <authorList>
            <person name="Wang Y."/>
            <person name="Berthold D.E."/>
            <person name="Hu J."/>
            <person name="Lefler F.W."/>
            <person name="Laughinghouse H.D. IV."/>
        </authorList>
    </citation>
    <scope>NUCLEOTIDE SEQUENCE [LARGE SCALE GENOMIC DNA]</scope>
    <source>
        <strain evidence="2 3">BLCC-M143</strain>
    </source>
</reference>
<protein>
    <submittedName>
        <fullName evidence="2">Uncharacterized protein</fullName>
    </submittedName>
</protein>
<comment type="caution">
    <text evidence="2">The sequence shown here is derived from an EMBL/GenBank/DDBJ whole genome shotgun (WGS) entry which is preliminary data.</text>
</comment>